<feature type="compositionally biased region" description="Basic residues" evidence="12">
    <location>
        <begin position="2737"/>
        <end position="2767"/>
    </location>
</feature>
<evidence type="ECO:0000256" key="5">
    <source>
        <dbReference type="ARBA" id="ARBA00022536"/>
    </source>
</evidence>
<dbReference type="InterPro" id="IPR026823">
    <property type="entry name" value="cEGF"/>
</dbReference>
<dbReference type="SUPFAM" id="SSF57581">
    <property type="entry name" value="TB module/8-cys domain"/>
    <property type="match status" value="9"/>
</dbReference>
<feature type="disulfide bond" evidence="11">
    <location>
        <begin position="177"/>
        <end position="186"/>
    </location>
</feature>
<dbReference type="FunFam" id="2.10.25.10:FF:000017">
    <property type="entry name" value="latent-transforming growth factor beta-binding protein 4 isoform X1"/>
    <property type="match status" value="1"/>
</dbReference>
<reference evidence="16 17" key="1">
    <citation type="journal article" date="2018" name="Nat. Ecol. Evol.">
        <title>Genomic signatures of mitonuclear coevolution across populations of Tigriopus californicus.</title>
        <authorList>
            <person name="Barreto F.S."/>
            <person name="Watson E.T."/>
            <person name="Lima T.G."/>
            <person name="Willett C.S."/>
            <person name="Edmands S."/>
            <person name="Li W."/>
            <person name="Burton R.S."/>
        </authorList>
    </citation>
    <scope>NUCLEOTIDE SEQUENCE [LARGE SCALE GENOMIC DNA]</scope>
    <source>
        <strain evidence="16 17">San Diego</strain>
    </source>
</reference>
<keyword evidence="3" id="KW-0964">Secreted</keyword>
<dbReference type="FunFam" id="2.10.25.10:FF:000119">
    <property type="entry name" value="vitamin K-dependent protein S"/>
    <property type="match status" value="1"/>
</dbReference>
<evidence type="ECO:0008006" key="18">
    <source>
        <dbReference type="Google" id="ProtNLM"/>
    </source>
</evidence>
<feature type="domain" description="EGF-like" evidence="14">
    <location>
        <begin position="2291"/>
        <end position="2332"/>
    </location>
</feature>
<dbReference type="FunFam" id="2.10.25.10:FF:000096">
    <property type="entry name" value="Putative fibrillin 2"/>
    <property type="match status" value="2"/>
</dbReference>
<feature type="domain" description="TB" evidence="15">
    <location>
        <begin position="965"/>
        <end position="1016"/>
    </location>
</feature>
<dbReference type="SMART" id="SM00181">
    <property type="entry name" value="EGF"/>
    <property type="match status" value="48"/>
</dbReference>
<feature type="domain" description="EGF-like" evidence="14">
    <location>
        <begin position="1764"/>
        <end position="1801"/>
    </location>
</feature>
<feature type="domain" description="EGF-like" evidence="14">
    <location>
        <begin position="2445"/>
        <end position="2485"/>
    </location>
</feature>
<dbReference type="GO" id="GO:0001527">
    <property type="term" value="C:microfibril"/>
    <property type="evidence" value="ECO:0007669"/>
    <property type="project" value="UniProtKB-ARBA"/>
</dbReference>
<dbReference type="FunFam" id="2.10.25.10:FF:000653">
    <property type="entry name" value="Putative Fibrillin-1"/>
    <property type="match status" value="1"/>
</dbReference>
<dbReference type="InterPro" id="IPR013032">
    <property type="entry name" value="EGF-like_CS"/>
</dbReference>
<feature type="domain" description="TB" evidence="15">
    <location>
        <begin position="2063"/>
        <end position="2114"/>
    </location>
</feature>
<keyword evidence="4" id="KW-0272">Extracellular matrix</keyword>
<dbReference type="PROSITE" id="PS51364">
    <property type="entry name" value="TB"/>
    <property type="match status" value="9"/>
</dbReference>
<keyword evidence="8" id="KW-0106">Calcium</keyword>
<keyword evidence="17" id="KW-1185">Reference proteome</keyword>
<dbReference type="Pfam" id="PF12947">
    <property type="entry name" value="EGF_3"/>
    <property type="match status" value="2"/>
</dbReference>
<dbReference type="Pfam" id="PF12661">
    <property type="entry name" value="hEGF"/>
    <property type="match status" value="3"/>
</dbReference>
<feature type="domain" description="EGF-like" evidence="14">
    <location>
        <begin position="452"/>
        <end position="491"/>
    </location>
</feature>
<feature type="domain" description="EGF-like" evidence="14">
    <location>
        <begin position="616"/>
        <end position="655"/>
    </location>
</feature>
<keyword evidence="5 11" id="KW-0245">EGF-like domain</keyword>
<feature type="domain" description="EGF-like" evidence="14">
    <location>
        <begin position="1278"/>
        <end position="1320"/>
    </location>
</feature>
<dbReference type="PROSITE" id="PS50026">
    <property type="entry name" value="EGF_3"/>
    <property type="match status" value="41"/>
</dbReference>
<feature type="domain" description="EGF-like" evidence="14">
    <location>
        <begin position="919"/>
        <end position="956"/>
    </location>
</feature>
<dbReference type="Proteomes" id="UP000318571">
    <property type="component" value="Chromosome 6"/>
</dbReference>
<feature type="domain" description="EGF-like" evidence="14">
    <location>
        <begin position="1069"/>
        <end position="1110"/>
    </location>
</feature>
<feature type="domain" description="EGF-like" evidence="14">
    <location>
        <begin position="810"/>
        <end position="852"/>
    </location>
</feature>
<feature type="domain" description="EGF-like" evidence="14">
    <location>
        <begin position="2525"/>
        <end position="2563"/>
    </location>
</feature>
<dbReference type="PROSITE" id="PS00010">
    <property type="entry name" value="ASX_HYDROXYL"/>
    <property type="match status" value="43"/>
</dbReference>
<sequence>MTMYPITSIILLLISLTSSTAHGRQSYARYQRGDQGPDVSEELSAGAINSITESRLPRPIGGPNVCRSRDSSFCCPGWVQRGATGLCLIPVCSGCGNNGRCFRPNMCICQGGQISPNCGQDGVHSEGCESTCLNGGTCKDGECLCRPGYTGEYCQEPVCKQDCENGGRCIGPNRCACVYGYTGRYCEIDYRTGPCYRRIENGQCTGQLEGVVCTRQLCCATIGEAWGHPCEECPDALACEPGFLKNVHTGKCMDINECEAIPDLCTGGQCTNTEGSFQCECPEGMVMDDNHQCSDQDECALFSNEEICPNGRCINKDPGYYCLCAPGYIPSQDQKTCLDTSQGNCYSALARNGRCRNKLSFRLSKLDCCCGAGMGVAWGESRADCEPCPIKGTKDFDDMCEAVANILNPADVDECALRNDLCPHGRCINTDTGYYCECEIGYQNSPSGSCIDVNECLAGKCKGGRCRNSPGGFDCNCPPGMHLSQDGSACIDHNECERSGFCANGECINAMGSFKCECKDGFQLSPSGLSCVDIDECLENPRICLRGRCRNTPGAYICECEGGFMHSSDGAFCMDENECSHDHMCENGQCINMDGGFKCVCDPGYELSRNGKTCVDIDECRSSPCLNGKCSNTNGGFQCECHSGFSLGPDGRTCTDSVMGPCYDLFRHGQCLNPSTNMVSKSSCCCNTGVSIQGWGMPCQSCPIPGSYEFKDLCPHGPGFTNSGNDINECAQNKDICANGACENLIGAYRCICNPGYEIDPLGKQCVDVDECKINPLLCAGGQCKNTPGSYQCACPPGTIFNLVSNICDDENECVQLGLEACPNGRCINTKGSYTCECNPGSVLDSSGRFCLDNRRGSCWTKMNNGNQCENNLPTLTLKSECCCSVGLAWGSPCEKCDEARDCDCPAGMAKMDGKVCTDINECTLDPNVCQGGICINTDGSFKCRCPPGLTLDTSGTQCVDERVEPCFLDYRLGVCSKDIGGFYKRDRCCCSIGEAWGHRCSQCPRPGTAAYNELCPKGPGFVDLLDVNECLNFPNMCQNGRCKNTIGSYSCRCNQGYALDEDGVRCVNINECDIMFGVCGNGTCIDVPGGFTCDCDAGFETTPMMQVCMDINECERSPGLCRGGKCINTPGSFHCECPSGHELSEDGRACKDIDECGLNSEVCSNGVCENMMGAYQCICDEGFRQAGSGTSCIDIDECADDNGGCDNSCINTPGSYSCTCATGYMLLMDGRSCKDIDECEETKNPCNGGKCMNTPGSFSCVCSGGLMMGSDGSSCLDLDECAINENVCKNGKCENTLGSFKCLCDDGYSIKEELEDGCTDDDECELNLYHCDPRAECQNTNGSYVCSCHEGFSGDGFECQDINECLTNNGGCDSHAQCINIPGSFKCVCDQGYNGDGIQCEDIDECSDDPTLCDNGVCLNEQGSFSCECQMGYMHPEQDNTQACIDIDECSLLDNVCLNGECENLHGVYRCVCHPGYTLDNSGGNCTDIDECQDQLSCQYGQCSNEDGSYQCECPSDMELLPSGTGCVDRRVGRCYMNFNITFGGYSVCGGSLGDEVSRSACCCSVGLAWGDRCEKCPEIGTDEYNLVCPGGKGFHPNEKTIILEDINECLEIQGICKNGRCSNTFGSYMCTCDHGFKLDSGQIECIDVDECLENPIACGEGKCVNIHGGFECICPDGYMLASDGQECIDMRKEMCFMSFNSNNCSQPMSRSQTKVVCCCSMGQGWGPGCESCPATGTQQYQALCGNGSPGMMIDPLSGTTHEIDECLMMPGMCQHGTCMNTIGSFTCDCELGFTYDDASHQCIDTNECNFNGAAACFGNSRCVNTQGSYECVCPPGYKLDHSGRDCLDVDECSENFNLCRNGQCTNIGGSFQCVCDQGFALTTSKDACMDRDECALNPTICGNGTCLNVQGSYRCQCHYGFQLSAQGDCEDVDECRIRYDICRNGRCKNTRGSFTCDCPDGYILSADGQNCEDVDECQDPGICPEPGACQNIMGSFICTCPDGYRLNPSGVECEDINECLEQPGFCENGFCENRDGEALCECSPGWALDPSGIKCLDVRTEQCFNQYRGRFCMNPRSINATKQTCCCTKGEAWGSECERCPREGSRAFDELCPLGSGRGGDGEDFNECEMIDGICEGGSCVNTDGGFRCECPNGFTLDPEGISCVDENECVTKPLICGNGTCANVNGGFECECSDGYAPGPRGICEDVDECREYGHQCAFRCHNVPGSFRCICPFGYTLAPDGLHCMDLNECESEANNCRYECKNLIGSFMCVCPEGYRKIGYSDDCEDIDECASNSELCGQGRCINIEGGYQCECPLGYEISANGKECTDRREGLCHQKIFGGRCPRKMPEIGTTLVTKADCCCTMGAAWGDECEICPTRGTLAFEKLCMDTGFGAYGQDIDECQTLPNLCNNGQCINAMGSYRCICDRGFKPDNTKTACNDVNECLQRPGPCEHECQNTYGSFICSCPPGYLLNSDRTTCRDVDECSTGQHMCEHECVNTQGSYQCVCPPGFTQFGDRCLDTDECVEQPGLCPPPGTCKNTRGSFKCVCPRGYRLDGSGTFCIDTNECDEDPSRCDKAECRNHLGSYKCGCPDGFALHSYLNQCEDQNECSLGNNPCGNARCQNSIGGYACTCPSGYQYNQQLLICVQASLGCSQAACSFGCNPVGSNGFSCGCPRGYQGVGNSHCLAINDPDSFRDQGDLDYEFLDEGEEQDESVVSNEGCFACKMNGNGSMKRRRMGTGRRQSRSYSRKRLQRRRNVHNRSIRSSQGHSHAEFPSNQDTINLLFGLVDTRHKRSTEEPTSTTTGRPFQSQEILIELKRNQTKHRRRILFLQPSTMDLEHYLTYEIDGLDKELFQIKRRDGIWGLFYRRRVREAGVHKITILSKEDANQRHGTLHMRLKVVIVD</sequence>
<evidence type="ECO:0000256" key="10">
    <source>
        <dbReference type="ARBA" id="ARBA00023180"/>
    </source>
</evidence>
<dbReference type="InterPro" id="IPR017878">
    <property type="entry name" value="TB_dom"/>
</dbReference>
<keyword evidence="9 11" id="KW-1015">Disulfide bond</keyword>
<dbReference type="Gene3D" id="2.10.25.10">
    <property type="entry name" value="Laminin"/>
    <property type="match status" value="46"/>
</dbReference>
<feature type="compositionally biased region" description="Polar residues" evidence="12">
    <location>
        <begin position="2768"/>
        <end position="2780"/>
    </location>
</feature>
<feature type="domain" description="EGF-like" evidence="14">
    <location>
        <begin position="575"/>
        <end position="615"/>
    </location>
</feature>
<feature type="disulfide bond" evidence="11">
    <location>
        <begin position="620"/>
        <end position="630"/>
    </location>
</feature>
<comment type="similarity">
    <text evidence="2">Belongs to the fibrillin family.</text>
</comment>
<keyword evidence="6 13" id="KW-0732">Signal</keyword>
<dbReference type="InterPro" id="IPR036773">
    <property type="entry name" value="TB_dom_sf"/>
</dbReference>
<feature type="domain" description="EGF-like" evidence="14">
    <location>
        <begin position="1649"/>
        <end position="1690"/>
    </location>
</feature>
<gene>
    <name evidence="16" type="ORF">TCAL_05809</name>
</gene>
<feature type="domain" description="EGF-like" evidence="14">
    <location>
        <begin position="155"/>
        <end position="187"/>
    </location>
</feature>
<feature type="domain" description="EGF-like" evidence="14">
    <location>
        <begin position="254"/>
        <end position="294"/>
    </location>
</feature>
<feature type="domain" description="EGF-like" evidence="14">
    <location>
        <begin position="1806"/>
        <end position="1845"/>
    </location>
</feature>
<feature type="domain" description="EGF-like" evidence="14">
    <location>
        <begin position="1850"/>
        <end position="1887"/>
    </location>
</feature>
<dbReference type="FunFam" id="2.10.25.10:FF:000003">
    <property type="entry name" value="fibrillin-1 isoform X1"/>
    <property type="match status" value="15"/>
</dbReference>
<dbReference type="SMART" id="SM00179">
    <property type="entry name" value="EGF_CA"/>
    <property type="match status" value="45"/>
</dbReference>
<dbReference type="InterPro" id="IPR024731">
    <property type="entry name" value="NELL2-like_EGF"/>
</dbReference>
<evidence type="ECO:0000256" key="2">
    <source>
        <dbReference type="ARBA" id="ARBA00008972"/>
    </source>
</evidence>
<dbReference type="InterPro" id="IPR049883">
    <property type="entry name" value="NOTCH1_EGF-like"/>
</dbReference>
<feature type="domain" description="EGF-like" evidence="14">
    <location>
        <begin position="2250"/>
        <end position="2290"/>
    </location>
</feature>
<dbReference type="Pfam" id="PF00683">
    <property type="entry name" value="TB"/>
    <property type="match status" value="9"/>
</dbReference>
<feature type="domain" description="EGF-like" evidence="14">
    <location>
        <begin position="726"/>
        <end position="767"/>
    </location>
</feature>
<dbReference type="EMBL" id="VCGU01000002">
    <property type="protein sequence ID" value="TRY79833.1"/>
    <property type="molecule type" value="Genomic_DNA"/>
</dbReference>
<feature type="domain" description="EGF-like" evidence="14">
    <location>
        <begin position="1195"/>
        <end position="1235"/>
    </location>
</feature>
<feature type="domain" description="EGF-like" evidence="14">
    <location>
        <begin position="295"/>
        <end position="338"/>
    </location>
</feature>
<evidence type="ECO:0000256" key="8">
    <source>
        <dbReference type="ARBA" id="ARBA00022837"/>
    </source>
</evidence>
<feature type="domain" description="EGF-like" evidence="14">
    <location>
        <begin position="2403"/>
        <end position="2440"/>
    </location>
</feature>
<name>A0A553PQ73_TIGCA</name>
<keyword evidence="7" id="KW-0677">Repeat</keyword>
<feature type="signal peptide" evidence="13">
    <location>
        <begin position="1"/>
        <end position="23"/>
    </location>
</feature>
<proteinExistence type="inferred from homology"/>
<dbReference type="InterPro" id="IPR018097">
    <property type="entry name" value="EGF_Ca-bd_CS"/>
</dbReference>
<dbReference type="CDD" id="cd00054">
    <property type="entry name" value="EGF_CA"/>
    <property type="match status" value="19"/>
</dbReference>
<dbReference type="SUPFAM" id="SSF57196">
    <property type="entry name" value="EGF/Laminin"/>
    <property type="match status" value="11"/>
</dbReference>
<feature type="domain" description="EGF-like" evidence="14">
    <location>
        <begin position="2610"/>
        <end position="2651"/>
    </location>
</feature>
<evidence type="ECO:0000256" key="7">
    <source>
        <dbReference type="ARBA" id="ARBA00022737"/>
    </source>
</evidence>
<dbReference type="Pfam" id="PF12662">
    <property type="entry name" value="cEGF"/>
    <property type="match status" value="7"/>
</dbReference>
<feature type="region of interest" description="Disordered" evidence="12">
    <location>
        <begin position="2737"/>
        <end position="2780"/>
    </location>
</feature>
<dbReference type="PROSITE" id="PS00022">
    <property type="entry name" value="EGF_1"/>
    <property type="match status" value="1"/>
</dbReference>
<protein>
    <recommendedName>
        <fullName evidence="18">Fibrillin-2</fullName>
    </recommendedName>
</protein>
<feature type="domain" description="EGF-like" evidence="14">
    <location>
        <begin position="2126"/>
        <end position="2162"/>
    </location>
</feature>
<feature type="domain" description="EGF-like" evidence="14">
    <location>
        <begin position="1975"/>
        <end position="2016"/>
    </location>
</feature>
<dbReference type="GO" id="GO:0005509">
    <property type="term" value="F:calcium ion binding"/>
    <property type="evidence" value="ECO:0007669"/>
    <property type="project" value="InterPro"/>
</dbReference>
<comment type="subcellular location">
    <subcellularLocation>
        <location evidence="1">Secreted</location>
        <location evidence="1">Extracellular space</location>
        <location evidence="1">Extracellular matrix</location>
    </subcellularLocation>
</comment>
<evidence type="ECO:0000256" key="12">
    <source>
        <dbReference type="SAM" id="MobiDB-lite"/>
    </source>
</evidence>
<dbReference type="STRING" id="6832.A0A553PQ73"/>
<feature type="domain" description="TB" evidence="15">
    <location>
        <begin position="660"/>
        <end position="714"/>
    </location>
</feature>
<feature type="domain" description="TB" evidence="15">
    <location>
        <begin position="1534"/>
        <end position="1590"/>
    </location>
</feature>
<dbReference type="PROSITE" id="PS01186">
    <property type="entry name" value="EGF_2"/>
    <property type="match status" value="25"/>
</dbReference>
<evidence type="ECO:0000313" key="17">
    <source>
        <dbReference type="Proteomes" id="UP000318571"/>
    </source>
</evidence>
<dbReference type="FunFam" id="2.10.25.10:FF:000014">
    <property type="entry name" value="Latent-transforming growth factor beta-binding protein 3"/>
    <property type="match status" value="4"/>
</dbReference>
<dbReference type="InterPro" id="IPR000152">
    <property type="entry name" value="EGF-type_Asp/Asn_hydroxyl_site"/>
</dbReference>
<feature type="domain" description="EGF-like" evidence="14">
    <location>
        <begin position="411"/>
        <end position="451"/>
    </location>
</feature>
<keyword evidence="10" id="KW-0325">Glycoprotein</keyword>
<feature type="domain" description="EGF-like" evidence="14">
    <location>
        <begin position="768"/>
        <end position="809"/>
    </location>
</feature>
<dbReference type="FunFam" id="2.10.25.10:FF:000008">
    <property type="entry name" value="Signal peptide, CUB domain, EGF-like 2"/>
    <property type="match status" value="1"/>
</dbReference>
<dbReference type="Pfam" id="PF07645">
    <property type="entry name" value="EGF_CA"/>
    <property type="match status" value="29"/>
</dbReference>
<feature type="domain" description="EGF-like" evidence="14">
    <location>
        <begin position="492"/>
        <end position="532"/>
    </location>
</feature>
<evidence type="ECO:0000256" key="9">
    <source>
        <dbReference type="ARBA" id="ARBA00023157"/>
    </source>
</evidence>
<dbReference type="PANTHER" id="PTHR47333:SF4">
    <property type="entry name" value="EGF-LIKE DOMAIN-CONTAINING PROTEIN"/>
    <property type="match status" value="1"/>
</dbReference>
<feature type="domain" description="EGF-like" evidence="14">
    <location>
        <begin position="2486"/>
        <end position="2524"/>
    </location>
</feature>
<evidence type="ECO:0000256" key="11">
    <source>
        <dbReference type="PROSITE-ProRule" id="PRU00076"/>
    </source>
</evidence>
<feature type="domain" description="EGF-like" evidence="14">
    <location>
        <begin position="1403"/>
        <end position="1440"/>
    </location>
</feature>
<dbReference type="PROSITE" id="PS01187">
    <property type="entry name" value="EGF_CA"/>
    <property type="match status" value="15"/>
</dbReference>
<feature type="domain" description="TB" evidence="15">
    <location>
        <begin position="2337"/>
        <end position="2392"/>
    </location>
</feature>
<accession>A0A553PQ73</accession>
<dbReference type="FunFam" id="2.10.25.10:FF:000097">
    <property type="entry name" value="Fibrillin 2"/>
    <property type="match status" value="1"/>
</dbReference>
<dbReference type="InterPro" id="IPR052080">
    <property type="entry name" value="vWF_C/EGF_Fibrillin"/>
</dbReference>
<dbReference type="Pfam" id="PF14670">
    <property type="entry name" value="FXa_inhibition"/>
    <property type="match status" value="2"/>
</dbReference>
<dbReference type="FunFam" id="2.10.25.10:FF:000005">
    <property type="entry name" value="Fibrillin 2"/>
    <property type="match status" value="3"/>
</dbReference>
<dbReference type="OMA" id="DPKCHAG"/>
<dbReference type="FunFam" id="2.10.25.10:FF:000038">
    <property type="entry name" value="Fibrillin 2"/>
    <property type="match status" value="3"/>
</dbReference>
<dbReference type="FunFam" id="2.10.25.10:FF:000002">
    <property type="entry name" value="Latent-transforming growth factor beta-binding protein 3"/>
    <property type="match status" value="1"/>
</dbReference>
<dbReference type="InterPro" id="IPR009030">
    <property type="entry name" value="Growth_fac_rcpt_cys_sf"/>
</dbReference>
<evidence type="ECO:0000256" key="6">
    <source>
        <dbReference type="ARBA" id="ARBA00022729"/>
    </source>
</evidence>
<feature type="domain" description="TB" evidence="15">
    <location>
        <begin position="857"/>
        <end position="897"/>
    </location>
</feature>
<evidence type="ECO:0000256" key="4">
    <source>
        <dbReference type="ARBA" id="ARBA00022530"/>
    </source>
</evidence>
<dbReference type="PANTHER" id="PTHR47333">
    <property type="entry name" value="VON WILLEBRAND FACTOR C AND EGF DOMAIN-CONTAINING PROTEIN"/>
    <property type="match status" value="1"/>
</dbReference>
<feature type="disulfide bond" evidence="11">
    <location>
        <begin position="159"/>
        <end position="169"/>
    </location>
</feature>
<evidence type="ECO:0000313" key="16">
    <source>
        <dbReference type="EMBL" id="TRY79833.1"/>
    </source>
</evidence>
<feature type="domain" description="EGF-like" evidence="14">
    <location>
        <begin position="2209"/>
        <end position="2249"/>
    </location>
</feature>
<evidence type="ECO:0000259" key="15">
    <source>
        <dbReference type="PROSITE" id="PS51364"/>
    </source>
</evidence>
<evidence type="ECO:0000256" key="13">
    <source>
        <dbReference type="SAM" id="SignalP"/>
    </source>
</evidence>
<dbReference type="PIRSF" id="PIRSF036312">
    <property type="entry name" value="Fibrillin"/>
    <property type="match status" value="1"/>
</dbReference>
<feature type="domain" description="EGF-like" evidence="14">
    <location>
        <begin position="2168"/>
        <end position="2208"/>
    </location>
</feature>
<feature type="domain" description="EGF-like" evidence="14">
    <location>
        <begin position="1489"/>
        <end position="1529"/>
    </location>
</feature>
<dbReference type="Gene3D" id="3.90.290.10">
    <property type="entry name" value="TGF-beta binding (TB) domain"/>
    <property type="match status" value="9"/>
</dbReference>
<feature type="domain" description="EGF-like" evidence="14">
    <location>
        <begin position="1447"/>
        <end position="1484"/>
    </location>
</feature>
<feature type="domain" description="TB" evidence="15">
    <location>
        <begin position="1695"/>
        <end position="1746"/>
    </location>
</feature>
<dbReference type="InterPro" id="IPR001881">
    <property type="entry name" value="EGF-like_Ca-bd_dom"/>
</dbReference>
<dbReference type="FunFam" id="2.10.25.10:FF:000804">
    <property type="entry name" value="Fibrillin-1"/>
    <property type="match status" value="1"/>
</dbReference>
<evidence type="ECO:0000256" key="3">
    <source>
        <dbReference type="ARBA" id="ARBA00022525"/>
    </source>
</evidence>
<feature type="disulfide bond" evidence="11">
    <location>
        <begin position="456"/>
        <end position="466"/>
    </location>
</feature>
<feature type="domain" description="EGF-like" evidence="14">
    <location>
        <begin position="1236"/>
        <end position="1277"/>
    </location>
</feature>
<feature type="chain" id="PRO_5022095908" description="Fibrillin-2" evidence="13">
    <location>
        <begin position="24"/>
        <end position="2909"/>
    </location>
</feature>
<feature type="domain" description="EGF-like" evidence="14">
    <location>
        <begin position="1362"/>
        <end position="1402"/>
    </location>
</feature>
<comment type="caution">
    <text evidence="11">Lacks conserved residue(s) required for the propagation of feature annotation.</text>
</comment>
<feature type="domain" description="TB" evidence="15">
    <location>
        <begin position="343"/>
        <end position="400"/>
    </location>
</feature>
<dbReference type="InterPro" id="IPR000742">
    <property type="entry name" value="EGF"/>
</dbReference>
<comment type="caution">
    <text evidence="16">The sequence shown here is derived from an EMBL/GenBank/DDBJ whole genome shotgun (WGS) entry which is preliminary data.</text>
</comment>
<feature type="domain" description="EGF-like" evidence="14">
    <location>
        <begin position="1111"/>
        <end position="1152"/>
    </location>
</feature>
<feature type="domain" description="EGF-like" evidence="14">
    <location>
        <begin position="1027"/>
        <end position="1068"/>
    </location>
</feature>
<feature type="domain" description="EGF-like" evidence="14">
    <location>
        <begin position="1933"/>
        <end position="1974"/>
    </location>
</feature>
<evidence type="ECO:0000256" key="1">
    <source>
        <dbReference type="ARBA" id="ARBA00004498"/>
    </source>
</evidence>
<dbReference type="SUPFAM" id="SSF57184">
    <property type="entry name" value="Growth factor receptor domain"/>
    <property type="match status" value="11"/>
</dbReference>
<feature type="domain" description="TB" evidence="15">
    <location>
        <begin position="193"/>
        <end position="234"/>
    </location>
</feature>
<feature type="domain" description="EGF-like" evidence="14">
    <location>
        <begin position="1607"/>
        <end position="1644"/>
    </location>
</feature>
<evidence type="ECO:0000259" key="14">
    <source>
        <dbReference type="PROSITE" id="PS50026"/>
    </source>
</evidence>
<organism evidence="16 17">
    <name type="scientific">Tigriopus californicus</name>
    <name type="common">Marine copepod</name>
    <dbReference type="NCBI Taxonomy" id="6832"/>
    <lineage>
        <taxon>Eukaryota</taxon>
        <taxon>Metazoa</taxon>
        <taxon>Ecdysozoa</taxon>
        <taxon>Arthropoda</taxon>
        <taxon>Crustacea</taxon>
        <taxon>Multicrustacea</taxon>
        <taxon>Hexanauplia</taxon>
        <taxon>Copepoda</taxon>
        <taxon>Harpacticoida</taxon>
        <taxon>Harpacticidae</taxon>
        <taxon>Tigriopus</taxon>
    </lineage>
</organism>
<feature type="domain" description="EGF-like" evidence="14">
    <location>
        <begin position="1321"/>
        <end position="1359"/>
    </location>
</feature>
<dbReference type="FunFam" id="2.10.25.10:FF:000010">
    <property type="entry name" value="Pro-epidermal growth factor"/>
    <property type="match status" value="2"/>
</dbReference>
<feature type="domain" description="EGF-like" evidence="14">
    <location>
        <begin position="1892"/>
        <end position="1932"/>
    </location>
</feature>